<keyword evidence="1" id="KW-1133">Transmembrane helix</keyword>
<evidence type="ECO:0000313" key="2">
    <source>
        <dbReference type="EMBL" id="PJE75874.1"/>
    </source>
</evidence>
<evidence type="ECO:0000313" key="3">
    <source>
        <dbReference type="Proteomes" id="UP000231152"/>
    </source>
</evidence>
<protein>
    <submittedName>
        <fullName evidence="2">Uncharacterized protein</fullName>
    </submittedName>
</protein>
<organism evidence="2 3">
    <name type="scientific">Candidatus Uhrbacteria bacterium CG10_big_fil_rev_8_21_14_0_10_48_11</name>
    <dbReference type="NCBI Taxonomy" id="1975037"/>
    <lineage>
        <taxon>Bacteria</taxon>
        <taxon>Candidatus Uhriibacteriota</taxon>
    </lineage>
</organism>
<gene>
    <name evidence="2" type="ORF">COV04_02930</name>
</gene>
<proteinExistence type="predicted"/>
<dbReference type="Proteomes" id="UP000231152">
    <property type="component" value="Unassembled WGS sequence"/>
</dbReference>
<keyword evidence="1" id="KW-0812">Transmembrane</keyword>
<feature type="transmembrane region" description="Helical" evidence="1">
    <location>
        <begin position="16"/>
        <end position="36"/>
    </location>
</feature>
<dbReference type="AlphaFoldDB" id="A0A2M8LEK2"/>
<evidence type="ECO:0000256" key="1">
    <source>
        <dbReference type="SAM" id="Phobius"/>
    </source>
</evidence>
<name>A0A2M8LEK2_9BACT</name>
<feature type="transmembrane region" description="Helical" evidence="1">
    <location>
        <begin position="42"/>
        <end position="65"/>
    </location>
</feature>
<keyword evidence="1" id="KW-0472">Membrane</keyword>
<comment type="caution">
    <text evidence="2">The sequence shown here is derived from an EMBL/GenBank/DDBJ whole genome shotgun (WGS) entry which is preliminary data.</text>
</comment>
<accession>A0A2M8LEK2</accession>
<dbReference type="EMBL" id="PFET01000009">
    <property type="protein sequence ID" value="PJE75874.1"/>
    <property type="molecule type" value="Genomic_DNA"/>
</dbReference>
<sequence>MMTSHQWEEIPYETKFSITYTVAFFVIAELLVWAILGWALAFALFLCGVVLAALLVLFLSMAGLTKEAERNKDDMDDGA</sequence>
<reference evidence="2 3" key="1">
    <citation type="submission" date="2017-09" db="EMBL/GenBank/DDBJ databases">
        <title>Depth-based differentiation of microbial function through sediment-hosted aquifers and enrichment of novel symbionts in the deep terrestrial subsurface.</title>
        <authorList>
            <person name="Probst A.J."/>
            <person name="Ladd B."/>
            <person name="Jarett J.K."/>
            <person name="Geller-Mcgrath D.E."/>
            <person name="Sieber C.M."/>
            <person name="Emerson J.B."/>
            <person name="Anantharaman K."/>
            <person name="Thomas B.C."/>
            <person name="Malmstrom R."/>
            <person name="Stieglmeier M."/>
            <person name="Klingl A."/>
            <person name="Woyke T."/>
            <person name="Ryan C.M."/>
            <person name="Banfield J.F."/>
        </authorList>
    </citation>
    <scope>NUCLEOTIDE SEQUENCE [LARGE SCALE GENOMIC DNA]</scope>
    <source>
        <strain evidence="2">CG10_big_fil_rev_8_21_14_0_10_48_11</strain>
    </source>
</reference>